<keyword evidence="4 5" id="KW-0472">Membrane</keyword>
<dbReference type="GO" id="GO:0005783">
    <property type="term" value="C:endoplasmic reticulum"/>
    <property type="evidence" value="ECO:0007669"/>
    <property type="project" value="TreeGrafter"/>
</dbReference>
<dbReference type="GO" id="GO:0050699">
    <property type="term" value="F:WW domain binding"/>
    <property type="evidence" value="ECO:0007669"/>
    <property type="project" value="TreeGrafter"/>
</dbReference>
<evidence type="ECO:0000256" key="4">
    <source>
        <dbReference type="ARBA" id="ARBA00023136"/>
    </source>
</evidence>
<keyword evidence="3 5" id="KW-1133">Transmembrane helix</keyword>
<name>A0A8D9A0F5_9HEMI</name>
<feature type="transmembrane region" description="Helical" evidence="5">
    <location>
        <begin position="289"/>
        <end position="307"/>
    </location>
</feature>
<dbReference type="GO" id="GO:0031398">
    <property type="term" value="P:positive regulation of protein ubiquitination"/>
    <property type="evidence" value="ECO:0007669"/>
    <property type="project" value="TreeGrafter"/>
</dbReference>
<feature type="transmembrane region" description="Helical" evidence="5">
    <location>
        <begin position="228"/>
        <end position="252"/>
    </location>
</feature>
<dbReference type="PANTHER" id="PTHR13396">
    <property type="entry name" value="NEDD4 FAMILY INTERACTING PROTEIN 1/2"/>
    <property type="match status" value="1"/>
</dbReference>
<dbReference type="InterPro" id="IPR019325">
    <property type="entry name" value="NEDD4/Bsd2"/>
</dbReference>
<proteinExistence type="predicted"/>
<keyword evidence="2 5" id="KW-0812">Transmembrane</keyword>
<accession>A0A8D9A0F5</accession>
<comment type="subcellular location">
    <subcellularLocation>
        <location evidence="1">Membrane</location>
        <topology evidence="1">Multi-pass membrane protein</topology>
    </subcellularLocation>
</comment>
<dbReference type="PANTHER" id="PTHR13396:SF5">
    <property type="entry name" value="NEDD4 FAMILY INTERACTING PROTEIN"/>
    <property type="match status" value="1"/>
</dbReference>
<dbReference type="GO" id="GO:0030001">
    <property type="term" value="P:metal ion transport"/>
    <property type="evidence" value="ECO:0007669"/>
    <property type="project" value="InterPro"/>
</dbReference>
<dbReference type="GO" id="GO:0048471">
    <property type="term" value="C:perinuclear region of cytoplasm"/>
    <property type="evidence" value="ECO:0007669"/>
    <property type="project" value="TreeGrafter"/>
</dbReference>
<evidence type="ECO:0000256" key="5">
    <source>
        <dbReference type="SAM" id="Phobius"/>
    </source>
</evidence>
<dbReference type="AlphaFoldDB" id="A0A8D9A0F5"/>
<feature type="transmembrane region" description="Helical" evidence="5">
    <location>
        <begin position="259"/>
        <end position="277"/>
    </location>
</feature>
<dbReference type="EMBL" id="HBUF01199625">
    <property type="protein sequence ID" value="CAG6661426.1"/>
    <property type="molecule type" value="Transcribed_RNA"/>
</dbReference>
<evidence type="ECO:0000256" key="3">
    <source>
        <dbReference type="ARBA" id="ARBA00022989"/>
    </source>
</evidence>
<protein>
    <submittedName>
        <fullName evidence="6">NEDD4 family-interacting protein 1</fullName>
    </submittedName>
</protein>
<reference evidence="6" key="1">
    <citation type="submission" date="2021-05" db="EMBL/GenBank/DDBJ databases">
        <authorList>
            <person name="Alioto T."/>
            <person name="Alioto T."/>
            <person name="Gomez Garrido J."/>
        </authorList>
    </citation>
    <scope>NUCLEOTIDE SEQUENCE</scope>
</reference>
<dbReference type="EMBL" id="HBUF01546742">
    <property type="protein sequence ID" value="CAG6757309.1"/>
    <property type="molecule type" value="Transcribed_RNA"/>
</dbReference>
<dbReference type="GO" id="GO:0007034">
    <property type="term" value="P:vacuolar transport"/>
    <property type="evidence" value="ECO:0007669"/>
    <property type="project" value="InterPro"/>
</dbReference>
<dbReference type="EMBL" id="HBUF01199626">
    <property type="protein sequence ID" value="CAG6661427.1"/>
    <property type="molecule type" value="Transcribed_RNA"/>
</dbReference>
<dbReference type="EMBL" id="HBUF01125711">
    <property type="protein sequence ID" value="CAG6643131.1"/>
    <property type="molecule type" value="Transcribed_RNA"/>
</dbReference>
<dbReference type="GO" id="GO:0006511">
    <property type="term" value="P:ubiquitin-dependent protein catabolic process"/>
    <property type="evidence" value="ECO:0007669"/>
    <property type="project" value="TreeGrafter"/>
</dbReference>
<evidence type="ECO:0000256" key="1">
    <source>
        <dbReference type="ARBA" id="ARBA00004141"/>
    </source>
</evidence>
<dbReference type="GO" id="GO:0005794">
    <property type="term" value="C:Golgi apparatus"/>
    <property type="evidence" value="ECO:0007669"/>
    <property type="project" value="TreeGrafter"/>
</dbReference>
<dbReference type="EMBL" id="HBUF01125710">
    <property type="protein sequence ID" value="CAG6643130.1"/>
    <property type="molecule type" value="Transcribed_RNA"/>
</dbReference>
<dbReference type="Pfam" id="PF10176">
    <property type="entry name" value="NEDD4_Bsd2"/>
    <property type="match status" value="1"/>
</dbReference>
<organism evidence="6">
    <name type="scientific">Cacopsylla melanoneura</name>
    <dbReference type="NCBI Taxonomy" id="428564"/>
    <lineage>
        <taxon>Eukaryota</taxon>
        <taxon>Metazoa</taxon>
        <taxon>Ecdysozoa</taxon>
        <taxon>Arthropoda</taxon>
        <taxon>Hexapoda</taxon>
        <taxon>Insecta</taxon>
        <taxon>Pterygota</taxon>
        <taxon>Neoptera</taxon>
        <taxon>Paraneoptera</taxon>
        <taxon>Hemiptera</taxon>
        <taxon>Sternorrhyncha</taxon>
        <taxon>Psylloidea</taxon>
        <taxon>Psyllidae</taxon>
        <taxon>Psyllinae</taxon>
        <taxon>Cacopsylla</taxon>
    </lineage>
</organism>
<dbReference type="GO" id="GO:0016020">
    <property type="term" value="C:membrane"/>
    <property type="evidence" value="ECO:0007669"/>
    <property type="project" value="UniProtKB-SubCell"/>
</dbReference>
<dbReference type="EMBL" id="HBUF01546743">
    <property type="protein sequence ID" value="CAG6757310.1"/>
    <property type="molecule type" value="Transcribed_RNA"/>
</dbReference>
<evidence type="ECO:0000313" key="6">
    <source>
        <dbReference type="EMBL" id="CAG6757309.1"/>
    </source>
</evidence>
<sequence length="331" mass="36552">MEPNNSSPIPVDFQPEVLPALTSTSVVTSCSNSLTQVTSEVSTPFLNTHPIPPSTGITLTQVVSAPPPQLTDLPLTIPQAQDGAYGGFMVVLPPRTTSHPHSGEMTEYQRAQLQKHQQHLILYGLTHAHPGCPNMTNVDITDDIGPPKVDFNAPPAYESVAKPPTYEDVQREKHFEQHFLNGGTPGSTIPPHGTGAPGRNQRPMAFLATIEGENGRDAESDALLGTDFMFITAFIVAFLFNWIGFLLIICFCHTVAARYGALSGFGVSLAKWTFIVRTSTEVTSHENDWLWWLIMAFGCLICIRAFLQYITIKKSWNTLSEQAQERFFFIY</sequence>
<evidence type="ECO:0000256" key="2">
    <source>
        <dbReference type="ARBA" id="ARBA00022692"/>
    </source>
</evidence>
<dbReference type="CDD" id="cd22212">
    <property type="entry name" value="NDFIP-like"/>
    <property type="match status" value="1"/>
</dbReference>